<gene>
    <name evidence="1" type="ORF">GGX14DRAFT_447305</name>
</gene>
<evidence type="ECO:0000313" key="2">
    <source>
        <dbReference type="Proteomes" id="UP001219525"/>
    </source>
</evidence>
<protein>
    <submittedName>
        <fullName evidence="1">Uncharacterized protein</fullName>
    </submittedName>
</protein>
<dbReference type="Proteomes" id="UP001219525">
    <property type="component" value="Unassembled WGS sequence"/>
</dbReference>
<comment type="caution">
    <text evidence="1">The sequence shown here is derived from an EMBL/GenBank/DDBJ whole genome shotgun (WGS) entry which is preliminary data.</text>
</comment>
<proteinExistence type="predicted"/>
<dbReference type="AlphaFoldDB" id="A0AAD6VHY2"/>
<reference evidence="1" key="1">
    <citation type="submission" date="2023-03" db="EMBL/GenBank/DDBJ databases">
        <title>Massive genome expansion in bonnet fungi (Mycena s.s.) driven by repeated elements and novel gene families across ecological guilds.</title>
        <authorList>
            <consortium name="Lawrence Berkeley National Laboratory"/>
            <person name="Harder C.B."/>
            <person name="Miyauchi S."/>
            <person name="Viragh M."/>
            <person name="Kuo A."/>
            <person name="Thoen E."/>
            <person name="Andreopoulos B."/>
            <person name="Lu D."/>
            <person name="Skrede I."/>
            <person name="Drula E."/>
            <person name="Henrissat B."/>
            <person name="Morin E."/>
            <person name="Kohler A."/>
            <person name="Barry K."/>
            <person name="LaButti K."/>
            <person name="Morin E."/>
            <person name="Salamov A."/>
            <person name="Lipzen A."/>
            <person name="Mereny Z."/>
            <person name="Hegedus B."/>
            <person name="Baldrian P."/>
            <person name="Stursova M."/>
            <person name="Weitz H."/>
            <person name="Taylor A."/>
            <person name="Grigoriev I.V."/>
            <person name="Nagy L.G."/>
            <person name="Martin F."/>
            <person name="Kauserud H."/>
        </authorList>
    </citation>
    <scope>NUCLEOTIDE SEQUENCE</scope>
    <source>
        <strain evidence="1">9144</strain>
    </source>
</reference>
<dbReference type="EMBL" id="JARJCW010000024">
    <property type="protein sequence ID" value="KAJ7212085.1"/>
    <property type="molecule type" value="Genomic_DNA"/>
</dbReference>
<dbReference type="PANTHER" id="PTHR31366:SF2">
    <property type="entry name" value="UPF0739 PROTEIN C1ORF74"/>
    <property type="match status" value="1"/>
</dbReference>
<keyword evidence="2" id="KW-1185">Reference proteome</keyword>
<evidence type="ECO:0000313" key="1">
    <source>
        <dbReference type="EMBL" id="KAJ7212085.1"/>
    </source>
</evidence>
<dbReference type="Pfam" id="PF14953">
    <property type="entry name" value="DUF4504"/>
    <property type="match status" value="1"/>
</dbReference>
<dbReference type="PANTHER" id="PTHR31366">
    <property type="entry name" value="UPF0739 PROTEIN C1ORF74"/>
    <property type="match status" value="1"/>
</dbReference>
<name>A0AAD6VHY2_9AGAR</name>
<accession>A0AAD6VHY2</accession>
<organism evidence="1 2">
    <name type="scientific">Mycena pura</name>
    <dbReference type="NCBI Taxonomy" id="153505"/>
    <lineage>
        <taxon>Eukaryota</taxon>
        <taxon>Fungi</taxon>
        <taxon>Dikarya</taxon>
        <taxon>Basidiomycota</taxon>
        <taxon>Agaricomycotina</taxon>
        <taxon>Agaricomycetes</taxon>
        <taxon>Agaricomycetidae</taxon>
        <taxon>Agaricales</taxon>
        <taxon>Marasmiineae</taxon>
        <taxon>Mycenaceae</taxon>
        <taxon>Mycena</taxon>
    </lineage>
</organism>
<dbReference type="InterPro" id="IPR027850">
    <property type="entry name" value="DUF4504"/>
</dbReference>
<sequence length="246" mass="27236">MSLPFHPDVVISAVERALAQQHVLRRISSQKRRRFALDLAFVALACRSAWLIDIVAVQDPEQVFVDLLRILRQSEVHGVFDSLRYLFESCSQQSFFVNLTRIQSESATDVAFILLRQDPILLVCPPPDVIAALSALATTNPPALAAGLLLGYPVAYVPDVSSESQPFLARTALDVYTCRVRAPTWGSEHTLLKFSCPASLGPAHPEKLMPGRIIAGLSERYEPRVRELGLTLIVVHSVETLDRITL</sequence>